<accession>A0A6J7FQV3</accession>
<gene>
    <name evidence="2" type="ORF">UFOPK3376_03116</name>
</gene>
<dbReference type="Pfam" id="PF08445">
    <property type="entry name" value="FR47"/>
    <property type="match status" value="1"/>
</dbReference>
<dbReference type="AlphaFoldDB" id="A0A6J7FQV3"/>
<sequence>MPRAAPDHPPAVADPLDNPIWNSLIGPQAAIANGTAEVLRYPNDISLFHGVPDPLGHGVAALADVTGPGDAAVFITTEPTAVPIDFAQVFQGAFHQMVCSALTQAPPSIGDAGVVELTADDVGEMLTLVRLTEPGPFLPRTHTLGRYIGIRHDGALVAMAGQRMRVDGATEVSAVCTHPDARGRGYAARLVRALTAQIHAGGEHAFLHVSVDNAGARAVYERLGYETRTFVTIQAFLRKSVP</sequence>
<feature type="domain" description="N-acetyltransferase" evidence="1">
    <location>
        <begin position="112"/>
        <end position="242"/>
    </location>
</feature>
<organism evidence="2">
    <name type="scientific">freshwater metagenome</name>
    <dbReference type="NCBI Taxonomy" id="449393"/>
    <lineage>
        <taxon>unclassified sequences</taxon>
        <taxon>metagenomes</taxon>
        <taxon>ecological metagenomes</taxon>
    </lineage>
</organism>
<dbReference type="InterPro" id="IPR000182">
    <property type="entry name" value="GNAT_dom"/>
</dbReference>
<dbReference type="Gene3D" id="3.40.630.30">
    <property type="match status" value="1"/>
</dbReference>
<proteinExistence type="predicted"/>
<dbReference type="InterPro" id="IPR013653">
    <property type="entry name" value="GCN5-like_dom"/>
</dbReference>
<evidence type="ECO:0000259" key="1">
    <source>
        <dbReference type="PROSITE" id="PS51186"/>
    </source>
</evidence>
<evidence type="ECO:0000313" key="2">
    <source>
        <dbReference type="EMBL" id="CAB4895180.1"/>
    </source>
</evidence>
<protein>
    <submittedName>
        <fullName evidence="2">Unannotated protein</fullName>
    </submittedName>
</protein>
<dbReference type="CDD" id="cd04301">
    <property type="entry name" value="NAT_SF"/>
    <property type="match status" value="1"/>
</dbReference>
<name>A0A6J7FQV3_9ZZZZ</name>
<dbReference type="InterPro" id="IPR016181">
    <property type="entry name" value="Acyl_CoA_acyltransferase"/>
</dbReference>
<reference evidence="2" key="1">
    <citation type="submission" date="2020-05" db="EMBL/GenBank/DDBJ databases">
        <authorList>
            <person name="Chiriac C."/>
            <person name="Salcher M."/>
            <person name="Ghai R."/>
            <person name="Kavagutti S V."/>
        </authorList>
    </citation>
    <scope>NUCLEOTIDE SEQUENCE</scope>
</reference>
<dbReference type="SUPFAM" id="SSF55729">
    <property type="entry name" value="Acyl-CoA N-acyltransferases (Nat)"/>
    <property type="match status" value="1"/>
</dbReference>
<dbReference type="PROSITE" id="PS51186">
    <property type="entry name" value="GNAT"/>
    <property type="match status" value="1"/>
</dbReference>
<dbReference type="EMBL" id="CAFBLP010000138">
    <property type="protein sequence ID" value="CAB4895180.1"/>
    <property type="molecule type" value="Genomic_DNA"/>
</dbReference>
<dbReference type="GO" id="GO:0016747">
    <property type="term" value="F:acyltransferase activity, transferring groups other than amino-acyl groups"/>
    <property type="evidence" value="ECO:0007669"/>
    <property type="project" value="InterPro"/>
</dbReference>